<organism evidence="3 4">
    <name type="scientific">Fervidobacterium pennivorans</name>
    <dbReference type="NCBI Taxonomy" id="93466"/>
    <lineage>
        <taxon>Bacteria</taxon>
        <taxon>Thermotogati</taxon>
        <taxon>Thermotogota</taxon>
        <taxon>Thermotogae</taxon>
        <taxon>Thermotogales</taxon>
        <taxon>Fervidobacteriaceae</taxon>
        <taxon>Fervidobacterium</taxon>
    </lineage>
</organism>
<accession>A0A172T2G9</accession>
<evidence type="ECO:0000256" key="2">
    <source>
        <dbReference type="ARBA" id="ARBA00022695"/>
    </source>
</evidence>
<dbReference type="Proteomes" id="UP000077096">
    <property type="component" value="Chromosome"/>
</dbReference>
<dbReference type="Pfam" id="PF01128">
    <property type="entry name" value="IspD"/>
    <property type="match status" value="1"/>
</dbReference>
<dbReference type="InterPro" id="IPR029044">
    <property type="entry name" value="Nucleotide-diphossugar_trans"/>
</dbReference>
<dbReference type="PROSITE" id="PS01295">
    <property type="entry name" value="ISPD"/>
    <property type="match status" value="1"/>
</dbReference>
<name>A0A172T2G9_FERPE</name>
<dbReference type="GO" id="GO:0016301">
    <property type="term" value="F:kinase activity"/>
    <property type="evidence" value="ECO:0007669"/>
    <property type="project" value="UniProtKB-KW"/>
</dbReference>
<sequence length="236" mass="27061">MSQKAYALLMFGGVGARFGWDKPKQFYVIDEIRRKTLLQFVVQKFVDFKLFDKIVVVCPEKYLDETKKLLREYINLLDFVIGGDTREHSVWNGLAFLENFASEEDIVVIHDGARPLVSKEIVQKNIECAKHYGAVVTAINATDTVSYSESGERVDEIIPRSKVFIHQTPQTFKYHIIKSAMESCIEILHTFTDEASIVTAFGIDVYYISGSRMNIKVTTLEDVIFVKRHLNDEHLD</sequence>
<dbReference type="GO" id="GO:0050518">
    <property type="term" value="F:2-C-methyl-D-erythritol 4-phosphate cytidylyltransferase activity"/>
    <property type="evidence" value="ECO:0007669"/>
    <property type="project" value="UniProtKB-ARBA"/>
</dbReference>
<dbReference type="KEGG" id="fng:JM64_03620"/>
<dbReference type="InterPro" id="IPR034683">
    <property type="entry name" value="IspD/TarI"/>
</dbReference>
<dbReference type="PATRIC" id="fig|93466.3.peg.780"/>
<dbReference type="PANTHER" id="PTHR32125:SF4">
    <property type="entry name" value="2-C-METHYL-D-ERYTHRITOL 4-PHOSPHATE CYTIDYLYLTRANSFERASE, CHLOROPLASTIC"/>
    <property type="match status" value="1"/>
</dbReference>
<dbReference type="GO" id="GO:0008299">
    <property type="term" value="P:isoprenoid biosynthetic process"/>
    <property type="evidence" value="ECO:0007669"/>
    <property type="project" value="InterPro"/>
</dbReference>
<keyword evidence="3" id="KW-0418">Kinase</keyword>
<dbReference type="InterPro" id="IPR050088">
    <property type="entry name" value="IspD/TarI_cytidylyltransf_bact"/>
</dbReference>
<dbReference type="Gene3D" id="3.90.550.10">
    <property type="entry name" value="Spore Coat Polysaccharide Biosynthesis Protein SpsA, Chain A"/>
    <property type="match status" value="1"/>
</dbReference>
<evidence type="ECO:0000313" key="3">
    <source>
        <dbReference type="EMBL" id="ANE41177.1"/>
    </source>
</evidence>
<dbReference type="PANTHER" id="PTHR32125">
    <property type="entry name" value="2-C-METHYL-D-ERYTHRITOL 4-PHOSPHATE CYTIDYLYLTRANSFERASE, CHLOROPLASTIC"/>
    <property type="match status" value="1"/>
</dbReference>
<proteinExistence type="predicted"/>
<dbReference type="SUPFAM" id="SSF53448">
    <property type="entry name" value="Nucleotide-diphospho-sugar transferases"/>
    <property type="match status" value="1"/>
</dbReference>
<dbReference type="InterPro" id="IPR018294">
    <property type="entry name" value="ISPD_synthase_CS"/>
</dbReference>
<keyword evidence="2" id="KW-0548">Nucleotidyltransferase</keyword>
<keyword evidence="1" id="KW-0808">Transferase</keyword>
<evidence type="ECO:0000313" key="4">
    <source>
        <dbReference type="Proteomes" id="UP000077096"/>
    </source>
</evidence>
<dbReference type="CDD" id="cd02516">
    <property type="entry name" value="CDP-ME_synthetase"/>
    <property type="match status" value="1"/>
</dbReference>
<dbReference type="EMBL" id="CP011393">
    <property type="protein sequence ID" value="ANE41177.1"/>
    <property type="molecule type" value="Genomic_DNA"/>
</dbReference>
<dbReference type="OrthoDB" id="9806837at2"/>
<evidence type="ECO:0000256" key="1">
    <source>
        <dbReference type="ARBA" id="ARBA00022679"/>
    </source>
</evidence>
<protein>
    <submittedName>
        <fullName evidence="3">4-diphosphocytidyl-2C-methyl-D-erythritol kinase</fullName>
    </submittedName>
</protein>
<gene>
    <name evidence="3" type="ORF">JM64_03620</name>
</gene>
<reference evidence="3 4" key="1">
    <citation type="submission" date="2014-08" db="EMBL/GenBank/DDBJ databases">
        <title>Fervidobacterium pennivorans DYC genome.</title>
        <authorList>
            <person name="Wushke S."/>
        </authorList>
    </citation>
    <scope>NUCLEOTIDE SEQUENCE [LARGE SCALE GENOMIC DNA]</scope>
    <source>
        <strain evidence="3 4">DYC</strain>
    </source>
</reference>
<dbReference type="AlphaFoldDB" id="A0A172T2G9"/>
<dbReference type="FunFam" id="3.90.550.10:FF:000003">
    <property type="entry name" value="2-C-methyl-D-erythritol 4-phosphate cytidylyltransferase"/>
    <property type="match status" value="1"/>
</dbReference>